<feature type="signal peptide" evidence="3">
    <location>
        <begin position="1"/>
        <end position="21"/>
    </location>
</feature>
<feature type="transmembrane region" description="Helical" evidence="2">
    <location>
        <begin position="215"/>
        <end position="239"/>
    </location>
</feature>
<dbReference type="KEGG" id="cvn:111099031"/>
<evidence type="ECO:0000313" key="4">
    <source>
        <dbReference type="Proteomes" id="UP000694844"/>
    </source>
</evidence>
<dbReference type="InterPro" id="IPR000884">
    <property type="entry name" value="TSP1_rpt"/>
</dbReference>
<feature type="region of interest" description="Disordered" evidence="1">
    <location>
        <begin position="254"/>
        <end position="277"/>
    </location>
</feature>
<feature type="compositionally biased region" description="Basic and acidic residues" evidence="1">
    <location>
        <begin position="265"/>
        <end position="277"/>
    </location>
</feature>
<feature type="chain" id="PRO_5034860435" evidence="3">
    <location>
        <begin position="22"/>
        <end position="277"/>
    </location>
</feature>
<protein>
    <submittedName>
        <fullName evidence="5">Uncharacterized protein LOC111099031 isoform X1</fullName>
    </submittedName>
</protein>
<dbReference type="PROSITE" id="PS50092">
    <property type="entry name" value="TSP1"/>
    <property type="match status" value="1"/>
</dbReference>
<keyword evidence="2" id="KW-0812">Transmembrane</keyword>
<feature type="region of interest" description="Disordered" evidence="1">
    <location>
        <begin position="117"/>
        <end position="209"/>
    </location>
</feature>
<dbReference type="GeneID" id="111099031"/>
<accession>A0A8B8A5S5</accession>
<dbReference type="AlphaFoldDB" id="A0A8B8A5S5"/>
<feature type="compositionally biased region" description="Polar residues" evidence="1">
    <location>
        <begin position="117"/>
        <end position="135"/>
    </location>
</feature>
<feature type="compositionally biased region" description="Polar residues" evidence="1">
    <location>
        <begin position="142"/>
        <end position="209"/>
    </location>
</feature>
<keyword evidence="2" id="KW-0472">Membrane</keyword>
<proteinExistence type="predicted"/>
<dbReference type="OrthoDB" id="8962045at2759"/>
<dbReference type="Proteomes" id="UP000694844">
    <property type="component" value="Chromosome 5"/>
</dbReference>
<evidence type="ECO:0000313" key="5">
    <source>
        <dbReference type="RefSeq" id="XP_022286048.1"/>
    </source>
</evidence>
<dbReference type="RefSeq" id="XP_022286048.1">
    <property type="nucleotide sequence ID" value="XM_022430340.1"/>
</dbReference>
<gene>
    <name evidence="5" type="primary">LOC111099031</name>
</gene>
<evidence type="ECO:0000256" key="1">
    <source>
        <dbReference type="SAM" id="MobiDB-lite"/>
    </source>
</evidence>
<keyword evidence="3" id="KW-0732">Signal</keyword>
<evidence type="ECO:0000256" key="3">
    <source>
        <dbReference type="SAM" id="SignalP"/>
    </source>
</evidence>
<evidence type="ECO:0000256" key="2">
    <source>
        <dbReference type="SAM" id="Phobius"/>
    </source>
</evidence>
<reference evidence="5" key="1">
    <citation type="submission" date="2025-08" db="UniProtKB">
        <authorList>
            <consortium name="RefSeq"/>
        </authorList>
    </citation>
    <scope>IDENTIFICATION</scope>
    <source>
        <tissue evidence="5">Whole sample</tissue>
    </source>
</reference>
<keyword evidence="4" id="KW-1185">Reference proteome</keyword>
<keyword evidence="2" id="KW-1133">Transmembrane helix</keyword>
<organism evidence="4 5">
    <name type="scientific">Crassostrea virginica</name>
    <name type="common">Eastern oyster</name>
    <dbReference type="NCBI Taxonomy" id="6565"/>
    <lineage>
        <taxon>Eukaryota</taxon>
        <taxon>Metazoa</taxon>
        <taxon>Spiralia</taxon>
        <taxon>Lophotrochozoa</taxon>
        <taxon>Mollusca</taxon>
        <taxon>Bivalvia</taxon>
        <taxon>Autobranchia</taxon>
        <taxon>Pteriomorphia</taxon>
        <taxon>Ostreida</taxon>
        <taxon>Ostreoidea</taxon>
        <taxon>Ostreidae</taxon>
        <taxon>Crassostrea</taxon>
    </lineage>
</organism>
<sequence>MSTRVWYGGLLLFVLYGAGGTCDLCTFMNQTTSVSSCSASCGGGQQYYYRYVCCLNLTRSDCESHCNLNLTLTKSIKHFIGCGQECYGGGAFNETTESCLCPQGTTGPCCDPIIEPQNTTTETSPEQKNFNTTRETSPEQKYLNTTTETLPEQKYLNTTTETSPEQKNFNTTKETSPEQKNVNTTTETSPEQKYRYTSTETSPQQKSQNTIKGSLYVSVGVPLGLISTLALVLAIIYFICMKRKRNHRVDAAENVPDSDEIGTNRSRDTGQHKGEFT</sequence>
<name>A0A8B8A5S5_CRAVI</name>